<dbReference type="InterPro" id="IPR000425">
    <property type="entry name" value="MIP"/>
</dbReference>
<dbReference type="SUPFAM" id="SSF81338">
    <property type="entry name" value="Aquaporin-like"/>
    <property type="match status" value="1"/>
</dbReference>
<keyword evidence="10" id="KW-1185">Reference proteome</keyword>
<feature type="transmembrane region" description="Helical" evidence="8">
    <location>
        <begin position="314"/>
        <end position="332"/>
    </location>
</feature>
<dbReference type="STRING" id="91928.A0A0D2A8Q1"/>
<evidence type="ECO:0000256" key="8">
    <source>
        <dbReference type="SAM" id="Phobius"/>
    </source>
</evidence>
<evidence type="ECO:0000256" key="4">
    <source>
        <dbReference type="ARBA" id="ARBA00022692"/>
    </source>
</evidence>
<evidence type="ECO:0008006" key="11">
    <source>
        <dbReference type="Google" id="ProtNLM"/>
    </source>
</evidence>
<feature type="transmembrane region" description="Helical" evidence="8">
    <location>
        <begin position="233"/>
        <end position="251"/>
    </location>
</feature>
<dbReference type="NCBIfam" id="TIGR00861">
    <property type="entry name" value="MIP"/>
    <property type="match status" value="1"/>
</dbReference>
<evidence type="ECO:0000313" key="10">
    <source>
        <dbReference type="Proteomes" id="UP000053328"/>
    </source>
</evidence>
<dbReference type="RefSeq" id="XP_016241368.1">
    <property type="nucleotide sequence ID" value="XM_016376092.1"/>
</dbReference>
<evidence type="ECO:0000256" key="1">
    <source>
        <dbReference type="ARBA" id="ARBA00004141"/>
    </source>
</evidence>
<evidence type="ECO:0000256" key="3">
    <source>
        <dbReference type="ARBA" id="ARBA00022448"/>
    </source>
</evidence>
<reference evidence="9 10" key="1">
    <citation type="submission" date="2015-01" db="EMBL/GenBank/DDBJ databases">
        <title>The Genome Sequence of Exophiala spinifera CBS89968.</title>
        <authorList>
            <consortium name="The Broad Institute Genomics Platform"/>
            <person name="Cuomo C."/>
            <person name="de Hoog S."/>
            <person name="Gorbushina A."/>
            <person name="Stielow B."/>
            <person name="Teixiera M."/>
            <person name="Abouelleil A."/>
            <person name="Chapman S.B."/>
            <person name="Priest M."/>
            <person name="Young S.K."/>
            <person name="Wortman J."/>
            <person name="Nusbaum C."/>
            <person name="Birren B."/>
        </authorList>
    </citation>
    <scope>NUCLEOTIDE SEQUENCE [LARGE SCALE GENOMIC DNA]</scope>
    <source>
        <strain evidence="9 10">CBS 89968</strain>
    </source>
</reference>
<dbReference type="Gene3D" id="1.20.1080.10">
    <property type="entry name" value="Glycerol uptake facilitator protein"/>
    <property type="match status" value="1"/>
</dbReference>
<comment type="subcellular location">
    <subcellularLocation>
        <location evidence="1">Membrane</location>
        <topology evidence="1">Multi-pass membrane protein</topology>
    </subcellularLocation>
</comment>
<dbReference type="GO" id="GO:0015250">
    <property type="term" value="F:water channel activity"/>
    <property type="evidence" value="ECO:0007669"/>
    <property type="project" value="TreeGrafter"/>
</dbReference>
<name>A0A0D2A8Q1_9EURO</name>
<evidence type="ECO:0000256" key="5">
    <source>
        <dbReference type="ARBA" id="ARBA00022989"/>
    </source>
</evidence>
<feature type="transmembrane region" description="Helical" evidence="8">
    <location>
        <begin position="154"/>
        <end position="176"/>
    </location>
</feature>
<accession>A0A0D2A8Q1</accession>
<sequence length="451" mass="49168">MPGDTHAIDVPCTLHFTSGDLMNEFTRPHLQISRPEPTRIGAVPYVTNYSRPQSQHNGQVGSPLSPNFIPSPVSDITLLPSPQDTYNVDVDTTGEQVKVQQPQATALPQQGPRLFRSFGSFDQAHSSEGQDGLPHEYDLLNAWCRFRRRVHRPLAEWLGSTLFMIIGLSGSLVHLTSHESTTDRLGEYLGWGLGVMIGVYVVGGSSGAHLNPIVTIMFTVFRNFPVVTGVQYIVAQLLGSFTASAIVLGLYHDAIDQYDDSTKGTKAGIAFYTSPRPGLSLVTALLTECVGTGILCMVVLALNDPRNIPRRTGMHAVVMALVVTGLCLAFSYNTGTCLNPARDFGPRLLVWAAGVSDSNVWTVNTYWWAWGPWCSTIAGGVIGACIYDLFIFVGPESPVNFPRGYLGNHIRAVREKIAPGKTSTRTCVDVENGELVHVQSSMTTNHDHETR</sequence>
<feature type="transmembrane region" description="Helical" evidence="8">
    <location>
        <begin position="281"/>
        <end position="302"/>
    </location>
</feature>
<dbReference type="AlphaFoldDB" id="A0A0D2A8Q1"/>
<comment type="similarity">
    <text evidence="2 7">Belongs to the MIP/aquaporin (TC 1.A.8) family.</text>
</comment>
<feature type="transmembrane region" description="Helical" evidence="8">
    <location>
        <begin position="370"/>
        <end position="393"/>
    </location>
</feature>
<evidence type="ECO:0000256" key="2">
    <source>
        <dbReference type="ARBA" id="ARBA00006175"/>
    </source>
</evidence>
<dbReference type="GO" id="GO:0015254">
    <property type="term" value="F:glycerol channel activity"/>
    <property type="evidence" value="ECO:0007669"/>
    <property type="project" value="TreeGrafter"/>
</dbReference>
<proteinExistence type="inferred from homology"/>
<dbReference type="InterPro" id="IPR023271">
    <property type="entry name" value="Aquaporin-like"/>
</dbReference>
<gene>
    <name evidence="9" type="ORF">PV08_01732</name>
</gene>
<dbReference type="Proteomes" id="UP000053328">
    <property type="component" value="Unassembled WGS sequence"/>
</dbReference>
<dbReference type="Pfam" id="PF00230">
    <property type="entry name" value="MIP"/>
    <property type="match status" value="1"/>
</dbReference>
<evidence type="ECO:0000313" key="9">
    <source>
        <dbReference type="EMBL" id="KIW21152.1"/>
    </source>
</evidence>
<evidence type="ECO:0000256" key="6">
    <source>
        <dbReference type="ARBA" id="ARBA00023136"/>
    </source>
</evidence>
<dbReference type="GO" id="GO:0005886">
    <property type="term" value="C:plasma membrane"/>
    <property type="evidence" value="ECO:0007669"/>
    <property type="project" value="TreeGrafter"/>
</dbReference>
<dbReference type="InterPro" id="IPR050363">
    <property type="entry name" value="MIP/Aquaporin"/>
</dbReference>
<dbReference type="OrthoDB" id="3222at2759"/>
<dbReference type="PANTHER" id="PTHR43829:SF24">
    <property type="entry name" value="MIP AQUAPORIN (EUROFUNG)"/>
    <property type="match status" value="1"/>
</dbReference>
<dbReference type="PRINTS" id="PR00783">
    <property type="entry name" value="MINTRINSICP"/>
</dbReference>
<evidence type="ECO:0000256" key="7">
    <source>
        <dbReference type="RuleBase" id="RU000477"/>
    </source>
</evidence>
<keyword evidence="4 7" id="KW-0812">Transmembrane</keyword>
<dbReference type="VEuPathDB" id="FungiDB:PV08_01732"/>
<organism evidence="9 10">
    <name type="scientific">Exophiala spinifera</name>
    <dbReference type="NCBI Taxonomy" id="91928"/>
    <lineage>
        <taxon>Eukaryota</taxon>
        <taxon>Fungi</taxon>
        <taxon>Dikarya</taxon>
        <taxon>Ascomycota</taxon>
        <taxon>Pezizomycotina</taxon>
        <taxon>Eurotiomycetes</taxon>
        <taxon>Chaetothyriomycetidae</taxon>
        <taxon>Chaetothyriales</taxon>
        <taxon>Herpotrichiellaceae</taxon>
        <taxon>Exophiala</taxon>
    </lineage>
</organism>
<dbReference type="GeneID" id="27328815"/>
<protein>
    <recommendedName>
        <fullName evidence="11">Aquaporin</fullName>
    </recommendedName>
</protein>
<feature type="transmembrane region" description="Helical" evidence="8">
    <location>
        <begin position="188"/>
        <end position="221"/>
    </location>
</feature>
<dbReference type="HOGENOM" id="CLU_653885_0_0_1"/>
<dbReference type="PANTHER" id="PTHR43829">
    <property type="entry name" value="AQUAPORIN OR AQUAGLYCEROPORIN RELATED"/>
    <property type="match status" value="1"/>
</dbReference>
<keyword evidence="5 8" id="KW-1133">Transmembrane helix</keyword>
<dbReference type="CDD" id="cd00333">
    <property type="entry name" value="MIP"/>
    <property type="match status" value="1"/>
</dbReference>
<dbReference type="EMBL" id="KN847492">
    <property type="protein sequence ID" value="KIW21152.1"/>
    <property type="molecule type" value="Genomic_DNA"/>
</dbReference>
<keyword evidence="3 7" id="KW-0813">Transport</keyword>
<keyword evidence="6 8" id="KW-0472">Membrane</keyword>